<keyword evidence="2" id="KW-1185">Reference proteome</keyword>
<accession>A0A5C5WMI0</accession>
<name>A0A5C5WMI0_9PLAN</name>
<reference evidence="1 2" key="1">
    <citation type="submission" date="2019-02" db="EMBL/GenBank/DDBJ databases">
        <title>Deep-cultivation of Planctomycetes and their phenomic and genomic characterization uncovers novel biology.</title>
        <authorList>
            <person name="Wiegand S."/>
            <person name="Jogler M."/>
            <person name="Boedeker C."/>
            <person name="Pinto D."/>
            <person name="Vollmers J."/>
            <person name="Rivas-Marin E."/>
            <person name="Kohn T."/>
            <person name="Peeters S.H."/>
            <person name="Heuer A."/>
            <person name="Rast P."/>
            <person name="Oberbeckmann S."/>
            <person name="Bunk B."/>
            <person name="Jeske O."/>
            <person name="Meyerdierks A."/>
            <person name="Storesund J.E."/>
            <person name="Kallscheuer N."/>
            <person name="Luecker S."/>
            <person name="Lage O.M."/>
            <person name="Pohl T."/>
            <person name="Merkel B.J."/>
            <person name="Hornburger P."/>
            <person name="Mueller R.-W."/>
            <person name="Bruemmer F."/>
            <person name="Labrenz M."/>
            <person name="Spormann A.M."/>
            <person name="Op Den Camp H."/>
            <person name="Overmann J."/>
            <person name="Amann R."/>
            <person name="Jetten M.S.M."/>
            <person name="Mascher T."/>
            <person name="Medema M.H."/>
            <person name="Devos D.P."/>
            <person name="Kaster A.-K."/>
            <person name="Ovreas L."/>
            <person name="Rohde M."/>
            <person name="Galperin M.Y."/>
            <person name="Jogler C."/>
        </authorList>
    </citation>
    <scope>NUCLEOTIDE SEQUENCE [LARGE SCALE GENOMIC DNA]</scope>
    <source>
        <strain evidence="1 2">KOR42</strain>
    </source>
</reference>
<proteinExistence type="predicted"/>
<organism evidence="1 2">
    <name type="scientific">Thalassoglobus neptunius</name>
    <dbReference type="NCBI Taxonomy" id="1938619"/>
    <lineage>
        <taxon>Bacteria</taxon>
        <taxon>Pseudomonadati</taxon>
        <taxon>Planctomycetota</taxon>
        <taxon>Planctomycetia</taxon>
        <taxon>Planctomycetales</taxon>
        <taxon>Planctomycetaceae</taxon>
        <taxon>Thalassoglobus</taxon>
    </lineage>
</organism>
<dbReference type="AlphaFoldDB" id="A0A5C5WMI0"/>
<evidence type="ECO:0000313" key="1">
    <source>
        <dbReference type="EMBL" id="TWT51820.1"/>
    </source>
</evidence>
<sequence length="81" mass="9560">MNSVGRIAESLEEFQSLRFTERDGYLKIIMQSFGALPTSEVRRLRDQLNEAIIQVTEGWYNEYRLKMIDAMSNDRFCHPKD</sequence>
<dbReference type="Proteomes" id="UP000317243">
    <property type="component" value="Unassembled WGS sequence"/>
</dbReference>
<evidence type="ECO:0000313" key="2">
    <source>
        <dbReference type="Proteomes" id="UP000317243"/>
    </source>
</evidence>
<protein>
    <submittedName>
        <fullName evidence="1">Uncharacterized protein</fullName>
    </submittedName>
</protein>
<dbReference type="EMBL" id="SIHI01000010">
    <property type="protein sequence ID" value="TWT51820.1"/>
    <property type="molecule type" value="Genomic_DNA"/>
</dbReference>
<comment type="caution">
    <text evidence="1">The sequence shown here is derived from an EMBL/GenBank/DDBJ whole genome shotgun (WGS) entry which is preliminary data.</text>
</comment>
<gene>
    <name evidence="1" type="ORF">KOR42_32930</name>
</gene>